<dbReference type="AlphaFoldDB" id="U2RW93"/>
<protein>
    <recommendedName>
        <fullName evidence="1">YopX protein domain-containing protein</fullName>
    </recommendedName>
</protein>
<sequence>MLPPKIYVKDRKKVYDVECLNFDNKTVGFHDKHGFLYLFNFEEVIFMENTGFKDKNGNNIYEGDIVKCHNKYSEIRKNVMGEYYLGYRGLVEEDLWFTNTISEVVGNIFENDFKF</sequence>
<proteinExistence type="predicted"/>
<organism evidence="2 3">
    <name type="scientific">Gemella bergeri ATCC 700627</name>
    <dbReference type="NCBI Taxonomy" id="1321820"/>
    <lineage>
        <taxon>Bacteria</taxon>
        <taxon>Bacillati</taxon>
        <taxon>Bacillota</taxon>
        <taxon>Bacilli</taxon>
        <taxon>Bacillales</taxon>
        <taxon>Gemellaceae</taxon>
        <taxon>Gemella</taxon>
    </lineage>
</organism>
<comment type="caution">
    <text evidence="2">The sequence shown here is derived from an EMBL/GenBank/DDBJ whole genome shotgun (WGS) entry which is preliminary data.</text>
</comment>
<dbReference type="RefSeq" id="WP_021753597.1">
    <property type="nucleotide sequence ID" value="NZ_KI271873.1"/>
</dbReference>
<gene>
    <name evidence="2" type="ORF">HMPREF1983_00941</name>
</gene>
<dbReference type="SUPFAM" id="SSF159006">
    <property type="entry name" value="YopX-like"/>
    <property type="match status" value="1"/>
</dbReference>
<dbReference type="InterPro" id="IPR023385">
    <property type="entry name" value="YopX-like_C"/>
</dbReference>
<dbReference type="InterPro" id="IPR019096">
    <property type="entry name" value="YopX_protein"/>
</dbReference>
<dbReference type="eggNOG" id="ENOG5030W4P">
    <property type="taxonomic scope" value="Bacteria"/>
</dbReference>
<evidence type="ECO:0000313" key="2">
    <source>
        <dbReference type="EMBL" id="ERK57838.1"/>
    </source>
</evidence>
<evidence type="ECO:0000259" key="1">
    <source>
        <dbReference type="Pfam" id="PF09643"/>
    </source>
</evidence>
<dbReference type="PATRIC" id="fig|1321820.3.peg.914"/>
<dbReference type="EMBL" id="AWVP01000059">
    <property type="protein sequence ID" value="ERK57838.1"/>
    <property type="molecule type" value="Genomic_DNA"/>
</dbReference>
<dbReference type="HOGENOM" id="CLU_107462_3_1_9"/>
<name>U2RW93_9BACL</name>
<keyword evidence="3" id="KW-1185">Reference proteome</keyword>
<feature type="domain" description="YopX protein" evidence="1">
    <location>
        <begin position="12"/>
        <end position="111"/>
    </location>
</feature>
<dbReference type="Gene3D" id="2.30.30.290">
    <property type="entry name" value="YopX-like domains"/>
    <property type="match status" value="1"/>
</dbReference>
<reference evidence="2 3" key="1">
    <citation type="submission" date="2013-08" db="EMBL/GenBank/DDBJ databases">
        <authorList>
            <person name="Weinstock G."/>
            <person name="Sodergren E."/>
            <person name="Wylie T."/>
            <person name="Fulton L."/>
            <person name="Fulton R."/>
            <person name="Fronick C."/>
            <person name="O'Laughlin M."/>
            <person name="Godfrey J."/>
            <person name="Miner T."/>
            <person name="Herter B."/>
            <person name="Appelbaum E."/>
            <person name="Cordes M."/>
            <person name="Lek S."/>
            <person name="Wollam A."/>
            <person name="Pepin K.H."/>
            <person name="Palsikar V.B."/>
            <person name="Mitreva M."/>
            <person name="Wilson R.K."/>
        </authorList>
    </citation>
    <scope>NUCLEOTIDE SEQUENCE [LARGE SCALE GENOMIC DNA]</scope>
    <source>
        <strain evidence="2 3">ATCC 700627</strain>
    </source>
</reference>
<dbReference type="Pfam" id="PF09643">
    <property type="entry name" value="YopX"/>
    <property type="match status" value="1"/>
</dbReference>
<accession>U2RW93</accession>
<evidence type="ECO:0000313" key="3">
    <source>
        <dbReference type="Proteomes" id="UP000016637"/>
    </source>
</evidence>
<dbReference type="Proteomes" id="UP000016637">
    <property type="component" value="Unassembled WGS sequence"/>
</dbReference>